<name>A0ABN4X610_9RHOB</name>
<gene>
    <name evidence="10" type="ORF">BMG03_00985</name>
</gene>
<evidence type="ECO:0000256" key="5">
    <source>
        <dbReference type="ARBA" id="ARBA00022705"/>
    </source>
</evidence>
<evidence type="ECO:0000256" key="7">
    <source>
        <dbReference type="SAM" id="MobiDB-lite"/>
    </source>
</evidence>
<evidence type="ECO:0000313" key="10">
    <source>
        <dbReference type="EMBL" id="AQS46530.1"/>
    </source>
</evidence>
<keyword evidence="3" id="KW-0808">Transferase</keyword>
<keyword evidence="2" id="KW-0639">Primosome</keyword>
<keyword evidence="5" id="KW-0235">DNA replication</keyword>
<sequence>MNAARQTYTVEDVKGMLLDRVEDVARYYAPWTEGAHIHQGGYWTLNPGRADRKVGSFVIWISGPRAGRWNDFSSTQHGDLLDLIALSLGCDLKSAFREARSFLGLQSDSPEDIARRKAAAERARQRQAEARRDEAAKRARRRKQAFALWLSARERIKNTPVEHYLRDKRGIDLERLGFQPRALRFHPACYYRHVDPETGEIIEGEFPAMLALASNLKGDGVACHRTYLGLDDRGRWGKAQLPEAKKILGDYKGASIHIWRGLGPRGGKGKRLSEADPGSHVFLTEGIEDALSCAVVLPEARILSTISLSNLAAVELPPAIASVTLVADRDEGPQARDALGRAVRAHADAGRQVRVWLNREGGKDLNDALIKRRAEQKEGAEHEELGEPPH</sequence>
<dbReference type="InterPro" id="IPR006171">
    <property type="entry name" value="TOPRIM_dom"/>
</dbReference>
<dbReference type="SUPFAM" id="SSF57783">
    <property type="entry name" value="Zinc beta-ribbon"/>
    <property type="match status" value="1"/>
</dbReference>
<evidence type="ECO:0000313" key="11">
    <source>
        <dbReference type="Proteomes" id="UP000185622"/>
    </source>
</evidence>
<dbReference type="InterPro" id="IPR055570">
    <property type="entry name" value="DUF7146"/>
</dbReference>
<evidence type="ECO:0008006" key="12">
    <source>
        <dbReference type="Google" id="ProtNLM"/>
    </source>
</evidence>
<feature type="domain" description="DUF7146" evidence="9">
    <location>
        <begin position="139"/>
        <end position="257"/>
    </location>
</feature>
<dbReference type="Pfam" id="PF13362">
    <property type="entry name" value="Toprim_3"/>
    <property type="match status" value="1"/>
</dbReference>
<protein>
    <recommendedName>
        <fullName evidence="12">Toprim domain-containing protein</fullName>
    </recommendedName>
</protein>
<dbReference type="Proteomes" id="UP000185622">
    <property type="component" value="Chromosome"/>
</dbReference>
<evidence type="ECO:0000256" key="1">
    <source>
        <dbReference type="ARBA" id="ARBA00022478"/>
    </source>
</evidence>
<evidence type="ECO:0000259" key="8">
    <source>
        <dbReference type="Pfam" id="PF13362"/>
    </source>
</evidence>
<evidence type="ECO:0000259" key="9">
    <source>
        <dbReference type="Pfam" id="PF23639"/>
    </source>
</evidence>
<feature type="domain" description="Toprim" evidence="8">
    <location>
        <begin position="281"/>
        <end position="372"/>
    </location>
</feature>
<proteinExistence type="predicted"/>
<dbReference type="InterPro" id="IPR036977">
    <property type="entry name" value="DNA_primase_Znf_CHC2"/>
</dbReference>
<feature type="region of interest" description="Disordered" evidence="7">
    <location>
        <begin position="371"/>
        <end position="390"/>
    </location>
</feature>
<evidence type="ECO:0000256" key="4">
    <source>
        <dbReference type="ARBA" id="ARBA00022695"/>
    </source>
</evidence>
<keyword evidence="11" id="KW-1185">Reference proteome</keyword>
<keyword evidence="4" id="KW-0548">Nucleotidyltransferase</keyword>
<accession>A0ABN4X610</accession>
<evidence type="ECO:0000256" key="2">
    <source>
        <dbReference type="ARBA" id="ARBA00022515"/>
    </source>
</evidence>
<reference evidence="10 11" key="1">
    <citation type="submission" date="2017-01" db="EMBL/GenBank/DDBJ databases">
        <title>The complete genome sequence of a sulfur-oxidizing marine bacterium Thioclava sp. 25B10_4T.</title>
        <authorList>
            <person name="Liu Y."/>
            <person name="Lai Q."/>
            <person name="Shao Z."/>
        </authorList>
    </citation>
    <scope>NUCLEOTIDE SEQUENCE [LARGE SCALE GENOMIC DNA]</scope>
    <source>
        <strain evidence="10 11">25B10_4</strain>
    </source>
</reference>
<dbReference type="RefSeq" id="WP_075775304.1">
    <property type="nucleotide sequence ID" value="NZ_CP019437.1"/>
</dbReference>
<organism evidence="10 11">
    <name type="scientific">Thioclava nitratireducens</name>
    <dbReference type="NCBI Taxonomy" id="1915078"/>
    <lineage>
        <taxon>Bacteria</taxon>
        <taxon>Pseudomonadati</taxon>
        <taxon>Pseudomonadota</taxon>
        <taxon>Alphaproteobacteria</taxon>
        <taxon>Rhodobacterales</taxon>
        <taxon>Paracoccaceae</taxon>
        <taxon>Thioclava</taxon>
    </lineage>
</organism>
<evidence type="ECO:0000256" key="6">
    <source>
        <dbReference type="ARBA" id="ARBA00023163"/>
    </source>
</evidence>
<keyword evidence="6" id="KW-0804">Transcription</keyword>
<dbReference type="Pfam" id="PF23639">
    <property type="entry name" value="DUF7146"/>
    <property type="match status" value="1"/>
</dbReference>
<dbReference type="Gene3D" id="3.90.580.10">
    <property type="entry name" value="Zinc finger, CHC2-type domain"/>
    <property type="match status" value="1"/>
</dbReference>
<evidence type="ECO:0000256" key="3">
    <source>
        <dbReference type="ARBA" id="ARBA00022679"/>
    </source>
</evidence>
<keyword evidence="1" id="KW-0240">DNA-directed RNA polymerase</keyword>
<dbReference type="EMBL" id="CP019437">
    <property type="protein sequence ID" value="AQS46530.1"/>
    <property type="molecule type" value="Genomic_DNA"/>
</dbReference>